<proteinExistence type="predicted"/>
<dbReference type="Pfam" id="PF09557">
    <property type="entry name" value="DUF2382"/>
    <property type="match status" value="1"/>
</dbReference>
<comment type="caution">
    <text evidence="3">The sequence shown here is derived from an EMBL/GenBank/DDBJ whole genome shotgun (WGS) entry which is preliminary data.</text>
</comment>
<keyword evidence="4" id="KW-1185">Reference proteome</keyword>
<accession>A0ABW4WTB6</accession>
<dbReference type="InterPro" id="IPR052967">
    <property type="entry name" value="Stress_Response_Assoc"/>
</dbReference>
<dbReference type="InterPro" id="IPR019060">
    <property type="entry name" value="DUF2382"/>
</dbReference>
<gene>
    <name evidence="3" type="ORF">ACFSKU_03805</name>
</gene>
<dbReference type="InterPro" id="IPR016161">
    <property type="entry name" value="Ald_DH/histidinol_DH"/>
</dbReference>
<organism evidence="3 4">
    <name type="scientific">Pontibacter silvestris</name>
    <dbReference type="NCBI Taxonomy" id="2305183"/>
    <lineage>
        <taxon>Bacteria</taxon>
        <taxon>Pseudomonadati</taxon>
        <taxon>Bacteroidota</taxon>
        <taxon>Cytophagia</taxon>
        <taxon>Cytophagales</taxon>
        <taxon>Hymenobacteraceae</taxon>
        <taxon>Pontibacter</taxon>
    </lineage>
</organism>
<feature type="region of interest" description="Disordered" evidence="1">
    <location>
        <begin position="106"/>
        <end position="130"/>
    </location>
</feature>
<evidence type="ECO:0000313" key="4">
    <source>
        <dbReference type="Proteomes" id="UP001597369"/>
    </source>
</evidence>
<reference evidence="4" key="1">
    <citation type="journal article" date="2019" name="Int. J. Syst. Evol. Microbiol.">
        <title>The Global Catalogue of Microorganisms (GCM) 10K type strain sequencing project: providing services to taxonomists for standard genome sequencing and annotation.</title>
        <authorList>
            <consortium name="The Broad Institute Genomics Platform"/>
            <consortium name="The Broad Institute Genome Sequencing Center for Infectious Disease"/>
            <person name="Wu L."/>
            <person name="Ma J."/>
        </authorList>
    </citation>
    <scope>NUCLEOTIDE SEQUENCE [LARGE SCALE GENOMIC DNA]</scope>
    <source>
        <strain evidence="4">JCM 16545</strain>
    </source>
</reference>
<feature type="compositionally biased region" description="Low complexity" evidence="1">
    <location>
        <begin position="114"/>
        <end position="130"/>
    </location>
</feature>
<protein>
    <submittedName>
        <fullName evidence="3">YsnF/AvaK domain-containing protein</fullName>
    </submittedName>
</protein>
<name>A0ABW4WTB6_9BACT</name>
<feature type="domain" description="DUF2382" evidence="2">
    <location>
        <begin position="135"/>
        <end position="245"/>
    </location>
</feature>
<evidence type="ECO:0000259" key="2">
    <source>
        <dbReference type="Pfam" id="PF09557"/>
    </source>
</evidence>
<evidence type="ECO:0000313" key="3">
    <source>
        <dbReference type="EMBL" id="MFD2065994.1"/>
    </source>
</evidence>
<dbReference type="RefSeq" id="WP_229962169.1">
    <property type="nucleotide sequence ID" value="NZ_JAJJWI010000019.1"/>
</dbReference>
<dbReference type="PANTHER" id="PTHR38463:SF1">
    <property type="entry name" value="STRESS RESPONSE PROTEIN YSNF"/>
    <property type="match status" value="1"/>
</dbReference>
<sequence>MTQTVVGIFNKGIDAQTAAQKLESINLRPQNIDVLSQSVDTQSGGTTTTGNPERVHNFFNNLFDDKDEAKRYSEAARRGWVVTVHAQSKDEAQRAAETLDNCGAIDVNDLNSRPQGTATPPTGTATSGTTAGQSIPVIEEQMEVGKREVETGGVRLRSRIVERPVQESMRLREEHVHVERNPVNRPATDRDFANFKEGETTITEHAEIPMVNKEARVVEEVRIGKETEQHDETIKSTVRKTDIDVDKVDAQKDPRRTDNRNI</sequence>
<dbReference type="EMBL" id="JBHUHV010000014">
    <property type="protein sequence ID" value="MFD2065994.1"/>
    <property type="molecule type" value="Genomic_DNA"/>
</dbReference>
<evidence type="ECO:0000256" key="1">
    <source>
        <dbReference type="SAM" id="MobiDB-lite"/>
    </source>
</evidence>
<dbReference type="PANTHER" id="PTHR38463">
    <property type="entry name" value="STRESS RESPONSE PROTEIN YSNF"/>
    <property type="match status" value="1"/>
</dbReference>
<dbReference type="Proteomes" id="UP001597369">
    <property type="component" value="Unassembled WGS sequence"/>
</dbReference>
<dbReference type="SUPFAM" id="SSF53720">
    <property type="entry name" value="ALDH-like"/>
    <property type="match status" value="1"/>
</dbReference>